<organism evidence="1">
    <name type="scientific">Siphoviridae sp. ctwfx1</name>
    <dbReference type="NCBI Taxonomy" id="2825732"/>
    <lineage>
        <taxon>Viruses</taxon>
        <taxon>Duplodnaviria</taxon>
        <taxon>Heunggongvirae</taxon>
        <taxon>Uroviricota</taxon>
        <taxon>Caudoviricetes</taxon>
    </lineage>
</organism>
<accession>A0A8S5UVF4</accession>
<name>A0A8S5UVF4_9CAUD</name>
<protein>
    <submittedName>
        <fullName evidence="1">Uncharacterized protein</fullName>
    </submittedName>
</protein>
<reference evidence="1" key="1">
    <citation type="journal article" date="2021" name="Proc. Natl. Acad. Sci. U.S.A.">
        <title>A Catalog of Tens of Thousands of Viruses from Human Metagenomes Reveals Hidden Associations with Chronic Diseases.</title>
        <authorList>
            <person name="Tisza M.J."/>
            <person name="Buck C.B."/>
        </authorList>
    </citation>
    <scope>NUCLEOTIDE SEQUENCE</scope>
    <source>
        <strain evidence="1">Ctwfx1</strain>
    </source>
</reference>
<evidence type="ECO:0000313" key="1">
    <source>
        <dbReference type="EMBL" id="DAF98464.1"/>
    </source>
</evidence>
<dbReference type="EMBL" id="BK016147">
    <property type="protein sequence ID" value="DAF98464.1"/>
    <property type="molecule type" value="Genomic_DNA"/>
</dbReference>
<sequence length="46" mass="4836">MKSETRATKETRSASAEIASAIFERRSLPSVSLAASSAARPLSEIA</sequence>
<proteinExistence type="predicted"/>